<dbReference type="PANTHER" id="PTHR33408">
    <property type="entry name" value="TRANSPOSASE"/>
    <property type="match status" value="1"/>
</dbReference>
<proteinExistence type="predicted"/>
<organism evidence="2 3">
    <name type="scientific">Bacillus cereus BAG5X1-1</name>
    <dbReference type="NCBI Taxonomy" id="1053189"/>
    <lineage>
        <taxon>Bacteria</taxon>
        <taxon>Bacillati</taxon>
        <taxon>Bacillota</taxon>
        <taxon>Bacilli</taxon>
        <taxon>Bacillales</taxon>
        <taxon>Bacillaceae</taxon>
        <taxon>Bacillus</taxon>
        <taxon>Bacillus cereus group</taxon>
    </lineage>
</organism>
<dbReference type="InterPro" id="IPR025668">
    <property type="entry name" value="Tnp_DDE_dom"/>
</dbReference>
<dbReference type="HOGENOM" id="CLU_021293_6_2_9"/>
<evidence type="ECO:0000313" key="3">
    <source>
        <dbReference type="Proteomes" id="UP000006600"/>
    </source>
</evidence>
<protein>
    <recommendedName>
        <fullName evidence="1">Transposase DDE domain-containing protein</fullName>
    </recommendedName>
</protein>
<dbReference type="Proteomes" id="UP000006600">
    <property type="component" value="Unassembled WGS sequence"/>
</dbReference>
<dbReference type="AlphaFoldDB" id="J8ACV7"/>
<gene>
    <name evidence="2" type="ORF">IEE_05252</name>
</gene>
<sequence>MGYRRFGNRNKEVPKSKFKYVEETNVFACPMGSILEYARTDRKGYRQYKSDPTDCVVCSLRDKCFSKKQKQKVIKHHIWEEYKDIARKNKLTSTGKKLYKVRCSTIERSFADAKELNGYRYARFRGLKSVQMQAYLIAAYKNMKK</sequence>
<dbReference type="PATRIC" id="fig|1053189.3.peg.5354"/>
<accession>J8ACV7</accession>
<feature type="domain" description="Transposase DDE" evidence="1">
    <location>
        <begin position="29"/>
        <end position="145"/>
    </location>
</feature>
<evidence type="ECO:0000313" key="2">
    <source>
        <dbReference type="EMBL" id="EJQ37320.1"/>
    </source>
</evidence>
<dbReference type="EMBL" id="AHDJ01000067">
    <property type="protein sequence ID" value="EJQ37320.1"/>
    <property type="molecule type" value="Genomic_DNA"/>
</dbReference>
<name>J8ACV7_BACCE</name>
<dbReference type="PANTHER" id="PTHR33408:SF2">
    <property type="entry name" value="TRANSPOSASE DDE DOMAIN-CONTAINING PROTEIN"/>
    <property type="match status" value="1"/>
</dbReference>
<evidence type="ECO:0000259" key="1">
    <source>
        <dbReference type="Pfam" id="PF13751"/>
    </source>
</evidence>
<dbReference type="Pfam" id="PF13751">
    <property type="entry name" value="DDE_Tnp_1_6"/>
    <property type="match status" value="1"/>
</dbReference>
<reference evidence="2 3" key="1">
    <citation type="submission" date="2012-04" db="EMBL/GenBank/DDBJ databases">
        <title>The Genome Sequence of Bacillus cereus BAG5X1-1.</title>
        <authorList>
            <consortium name="The Broad Institute Genome Sequencing Platform"/>
            <consortium name="The Broad Institute Genome Sequencing Center for Infectious Disease"/>
            <person name="Feldgarden M."/>
            <person name="Van der Auwera G.A."/>
            <person name="Mahillon J."/>
            <person name="Duprez V."/>
            <person name="Timmery S."/>
            <person name="Mattelet C."/>
            <person name="Dierick K."/>
            <person name="Sun M."/>
            <person name="Yu Z."/>
            <person name="Zhu L."/>
            <person name="Hu X."/>
            <person name="Shank E.B."/>
            <person name="Swiecicka I."/>
            <person name="Hansen B.M."/>
            <person name="Andrup L."/>
            <person name="Young S.K."/>
            <person name="Zeng Q."/>
            <person name="Gargeya S."/>
            <person name="Fitzgerald M."/>
            <person name="Haas B."/>
            <person name="Abouelleil A."/>
            <person name="Alvarado L."/>
            <person name="Arachchi H.M."/>
            <person name="Berlin A."/>
            <person name="Chapman S.B."/>
            <person name="Goldberg J."/>
            <person name="Griggs A."/>
            <person name="Gujja S."/>
            <person name="Hansen M."/>
            <person name="Howarth C."/>
            <person name="Imamovic A."/>
            <person name="Larimer J."/>
            <person name="McCowen C."/>
            <person name="Montmayeur A."/>
            <person name="Murphy C."/>
            <person name="Neiman D."/>
            <person name="Pearson M."/>
            <person name="Priest M."/>
            <person name="Roberts A."/>
            <person name="Saif S."/>
            <person name="Shea T."/>
            <person name="Sisk P."/>
            <person name="Sykes S."/>
            <person name="Wortman J."/>
            <person name="Nusbaum C."/>
            <person name="Birren B."/>
        </authorList>
    </citation>
    <scope>NUCLEOTIDE SEQUENCE [LARGE SCALE GENOMIC DNA]</scope>
    <source>
        <strain evidence="2 3">BAG5X1-1</strain>
    </source>
</reference>
<comment type="caution">
    <text evidence="2">The sequence shown here is derived from an EMBL/GenBank/DDBJ whole genome shotgun (WGS) entry which is preliminary data.</text>
</comment>